<dbReference type="PANTHER" id="PTHR14024">
    <property type="entry name" value="PERILIPIN"/>
    <property type="match status" value="1"/>
</dbReference>
<feature type="non-terminal residue" evidence="4">
    <location>
        <position position="413"/>
    </location>
</feature>
<proteinExistence type="inferred from homology"/>
<comment type="caution">
    <text evidence="4">The sequence shown here is derived from an EMBL/GenBank/DDBJ whole genome shotgun (WGS) entry which is preliminary data.</text>
</comment>
<evidence type="ECO:0000256" key="3">
    <source>
        <dbReference type="ARBA" id="ARBA00022677"/>
    </source>
</evidence>
<accession>A0A7K5I9I1</accession>
<keyword evidence="5" id="KW-1185">Reference proteome</keyword>
<dbReference type="InterPro" id="IPR004279">
    <property type="entry name" value="Perilipin"/>
</dbReference>
<comment type="subcellular location">
    <subcellularLocation>
        <location evidence="1">Lipid droplet</location>
    </subcellularLocation>
</comment>
<dbReference type="GO" id="GO:0005829">
    <property type="term" value="C:cytosol"/>
    <property type="evidence" value="ECO:0007669"/>
    <property type="project" value="TreeGrafter"/>
</dbReference>
<dbReference type="PANTHER" id="PTHR14024:SF51">
    <property type="entry name" value="PERILIPIN-RELATED"/>
    <property type="match status" value="1"/>
</dbReference>
<dbReference type="AlphaFoldDB" id="A0A7K5I9I1"/>
<dbReference type="GO" id="GO:0005811">
    <property type="term" value="C:lipid droplet"/>
    <property type="evidence" value="ECO:0007669"/>
    <property type="project" value="UniProtKB-SubCell"/>
</dbReference>
<keyword evidence="3" id="KW-0551">Lipid droplet</keyword>
<evidence type="ECO:0000256" key="1">
    <source>
        <dbReference type="ARBA" id="ARBA00004502"/>
    </source>
</evidence>
<gene>
    <name evidence="4" type="primary">Plin3_0</name>
    <name evidence="4" type="ORF">CROSUL_R01058</name>
</gene>
<comment type="similarity">
    <text evidence="2">Belongs to the perilipin family.</text>
</comment>
<protein>
    <submittedName>
        <fullName evidence="4">PLIN3 protein</fullName>
    </submittedName>
</protein>
<name>A0A7K5I9I1_CROSL</name>
<feature type="non-terminal residue" evidence="4">
    <location>
        <position position="1"/>
    </location>
</feature>
<dbReference type="Gene3D" id="1.20.120.340">
    <property type="entry name" value="Flagellar protein FliS"/>
    <property type="match status" value="1"/>
</dbReference>
<dbReference type="PIRSF" id="PIRSF036881">
    <property type="entry name" value="PAT"/>
    <property type="match status" value="1"/>
</dbReference>
<evidence type="ECO:0000313" key="4">
    <source>
        <dbReference type="EMBL" id="NWS77762.1"/>
    </source>
</evidence>
<dbReference type="SUPFAM" id="SSF109775">
    <property type="entry name" value="Mannose-6-phosphate receptor binding protein 1 (Tip47), C-terminal domain"/>
    <property type="match status" value="1"/>
</dbReference>
<dbReference type="GO" id="GO:0010890">
    <property type="term" value="P:positive regulation of triglyceride storage"/>
    <property type="evidence" value="ECO:0007669"/>
    <property type="project" value="TreeGrafter"/>
</dbReference>
<dbReference type="EMBL" id="VYZB01001032">
    <property type="protein sequence ID" value="NWS77762.1"/>
    <property type="molecule type" value="Genomic_DNA"/>
</dbReference>
<evidence type="ECO:0000313" key="5">
    <source>
        <dbReference type="Proteomes" id="UP000549499"/>
    </source>
</evidence>
<dbReference type="GO" id="GO:0019915">
    <property type="term" value="P:lipid storage"/>
    <property type="evidence" value="ECO:0007669"/>
    <property type="project" value="TreeGrafter"/>
</dbReference>
<dbReference type="Proteomes" id="UP000549499">
    <property type="component" value="Unassembled WGS sequence"/>
</dbReference>
<sequence length="413" mass="45329">SAVDRVTRLPLLNSAFNLVSSAYNQTKETHPCLSSVCSVAETVAAVAVGSVVGGAQPILNQLEPQIALVNEYACKGLDQLEENLPFLQQPADKVISDTKQLVSTKVTSAMGAACEAKEAMADKVTEAVDLTKNVVGDSVKLTRSVVTCTVNTAVEAAQVSQAVAGGVESVLGISEDLVDHYLPMTEEELGKLATAVEGFGMASVEEQKRHRSYFVRLGSLSNKLRRRAYRHSLNKLQHIKQSTQDTLSRLQLAIKLIESVKQEVGQKLLDGQEKLHHLWVDWCLTQPKGNQVKTASHAEVESRTLAMLHIITQQLRPVYENLKASIQGLPSNIQEAVYQATRNIHKLHSSFSNAMSFQDLSSTTLTQSQICVVEARRSLDDLFEYVTLNIPLNWLVGPFRAAAKVSRDSRKER</sequence>
<organism evidence="4 5">
    <name type="scientific">Crotophaga sulcirostris</name>
    <name type="common">Groove-billed ani</name>
    <dbReference type="NCBI Taxonomy" id="33598"/>
    <lineage>
        <taxon>Eukaryota</taxon>
        <taxon>Metazoa</taxon>
        <taxon>Chordata</taxon>
        <taxon>Craniata</taxon>
        <taxon>Vertebrata</taxon>
        <taxon>Euteleostomi</taxon>
        <taxon>Archelosauria</taxon>
        <taxon>Archosauria</taxon>
        <taxon>Dinosauria</taxon>
        <taxon>Saurischia</taxon>
        <taxon>Theropoda</taxon>
        <taxon>Coelurosauria</taxon>
        <taxon>Aves</taxon>
        <taxon>Neognathae</taxon>
        <taxon>Neoaves</taxon>
        <taxon>Otidimorphae</taxon>
        <taxon>Cuculiformes</taxon>
        <taxon>Crotophagidae</taxon>
        <taxon>Crotophaga</taxon>
    </lineage>
</organism>
<evidence type="ECO:0000256" key="2">
    <source>
        <dbReference type="ARBA" id="ARBA00006311"/>
    </source>
</evidence>
<dbReference type="Pfam" id="PF03036">
    <property type="entry name" value="Perilipin"/>
    <property type="match status" value="1"/>
</dbReference>
<reference evidence="4 5" key="1">
    <citation type="submission" date="2019-09" db="EMBL/GenBank/DDBJ databases">
        <title>Bird 10,000 Genomes (B10K) Project - Family phase.</title>
        <authorList>
            <person name="Zhang G."/>
        </authorList>
    </citation>
    <scope>NUCLEOTIDE SEQUENCE [LARGE SCALE GENOMIC DNA]</scope>
    <source>
        <strain evidence="4">B10K-DU-003-44</strain>
        <tissue evidence="4">Muscle</tissue>
    </source>
</reference>
<dbReference type="OrthoDB" id="376826at2759"/>
<dbReference type="Gene3D" id="3.30.720.170">
    <property type="entry name" value="Perilipin, alpha-beta domain"/>
    <property type="match status" value="1"/>
</dbReference>